<evidence type="ECO:0008006" key="4">
    <source>
        <dbReference type="Google" id="ProtNLM"/>
    </source>
</evidence>
<keyword evidence="1" id="KW-0472">Membrane</keyword>
<proteinExistence type="predicted"/>
<comment type="caution">
    <text evidence="2">The sequence shown here is derived from an EMBL/GenBank/DDBJ whole genome shotgun (WGS) entry which is preliminary data.</text>
</comment>
<dbReference type="AlphaFoldDB" id="A0A124JWN4"/>
<name>A0A124JWN4_9SPHN</name>
<evidence type="ECO:0000313" key="2">
    <source>
        <dbReference type="EMBL" id="KUR73522.1"/>
    </source>
</evidence>
<feature type="transmembrane region" description="Helical" evidence="1">
    <location>
        <begin position="178"/>
        <end position="203"/>
    </location>
</feature>
<accession>A0A124JWN4</accession>
<sequence>MGQVNVTYDDRILAGIDRVCGARGLSRTELLRAIANEAVEAHDAGTLAFQSEGPRLEGSVNALTVQMREAVIELDRVQRSTQRHEKRMLESWVASAEAIRVAEEHLVGRINDINRKSYEPFVVRLTQLQAAFGEAAERMAAQQTAQHAKLDERLEAVRAEASSPRNLYKVVFPGHFSIGYLTALTSMIAMIGALIFVFVAANLEWLGVPVARKLLPTTELICNLVNERYGVRDCEVPAEYRRGSVRAVRAGK</sequence>
<reference evidence="2 3" key="1">
    <citation type="submission" date="2015-10" db="EMBL/GenBank/DDBJ databases">
        <title>Draft genome sequence of Novosphingobium fuchskuhlense DSM 25065 isolated from a surface water sample of the southwest basin of Lake Grosse Fuchskuhle.</title>
        <authorList>
            <person name="Ruckert C."/>
            <person name="Winkler A."/>
            <person name="Glaeser J."/>
            <person name="Grossart H.-P."/>
            <person name="Kalinowski J."/>
            <person name="Glaeser S."/>
        </authorList>
    </citation>
    <scope>NUCLEOTIDE SEQUENCE [LARGE SCALE GENOMIC DNA]</scope>
    <source>
        <strain evidence="2 3">FNE08-7</strain>
    </source>
</reference>
<keyword evidence="3" id="KW-1185">Reference proteome</keyword>
<protein>
    <recommendedName>
        <fullName evidence="4">Ribbon-helix-helix protein CopG domain-containing protein</fullName>
    </recommendedName>
</protein>
<organism evidence="2 3">
    <name type="scientific">Novosphingobium fuchskuhlense</name>
    <dbReference type="NCBI Taxonomy" id="1117702"/>
    <lineage>
        <taxon>Bacteria</taxon>
        <taxon>Pseudomonadati</taxon>
        <taxon>Pseudomonadota</taxon>
        <taxon>Alphaproteobacteria</taxon>
        <taxon>Sphingomonadales</taxon>
        <taxon>Sphingomonadaceae</taxon>
        <taxon>Novosphingobium</taxon>
    </lineage>
</organism>
<keyword evidence="1" id="KW-1133">Transmembrane helix</keyword>
<evidence type="ECO:0000313" key="3">
    <source>
        <dbReference type="Proteomes" id="UP000058012"/>
    </source>
</evidence>
<gene>
    <name evidence="2" type="ORF">AQZ52_00665</name>
</gene>
<dbReference type="Proteomes" id="UP000058012">
    <property type="component" value="Unassembled WGS sequence"/>
</dbReference>
<dbReference type="STRING" id="1117702.AQZ52_00665"/>
<evidence type="ECO:0000256" key="1">
    <source>
        <dbReference type="SAM" id="Phobius"/>
    </source>
</evidence>
<dbReference type="EMBL" id="LLZS01000001">
    <property type="protein sequence ID" value="KUR73522.1"/>
    <property type="molecule type" value="Genomic_DNA"/>
</dbReference>
<dbReference type="RefSeq" id="WP_067906038.1">
    <property type="nucleotide sequence ID" value="NZ_KQ954244.1"/>
</dbReference>
<keyword evidence="1" id="KW-0812">Transmembrane</keyword>